<evidence type="ECO:0000313" key="11">
    <source>
        <dbReference type="Proteomes" id="UP001556098"/>
    </source>
</evidence>
<keyword evidence="3" id="KW-0808">Transferase</keyword>
<dbReference type="InterPro" id="IPR004868">
    <property type="entry name" value="DNA-dir_DNA_pol_B_mt/vir"/>
</dbReference>
<evidence type="ECO:0000256" key="8">
    <source>
        <dbReference type="ARBA" id="ARBA00049244"/>
    </source>
</evidence>
<comment type="similarity">
    <text evidence="1">Belongs to the DNA polymerase type-B family.</text>
</comment>
<proteinExistence type="inferred from homology"/>
<dbReference type="Proteomes" id="UP001556098">
    <property type="component" value="Unassembled WGS sequence"/>
</dbReference>
<gene>
    <name evidence="10" type="ORF">AB2B41_12775</name>
</gene>
<comment type="caution">
    <text evidence="10">The sequence shown here is derived from an EMBL/GenBank/DDBJ whole genome shotgun (WGS) entry which is preliminary data.</text>
</comment>
<evidence type="ECO:0000259" key="9">
    <source>
        <dbReference type="Pfam" id="PF03175"/>
    </source>
</evidence>
<evidence type="ECO:0000313" key="10">
    <source>
        <dbReference type="EMBL" id="MEW9920482.1"/>
    </source>
</evidence>
<reference evidence="10 11" key="1">
    <citation type="submission" date="2024-07" db="EMBL/GenBank/DDBJ databases">
        <title>Marimonas sp.nov., isolated from tidal-flat sediment.</title>
        <authorList>
            <person name="Jayan J.N."/>
            <person name="Lee S.S."/>
        </authorList>
    </citation>
    <scope>NUCLEOTIDE SEQUENCE [LARGE SCALE GENOMIC DNA]</scope>
    <source>
        <strain evidence="10 11">MJW-29</strain>
    </source>
</reference>
<dbReference type="RefSeq" id="WP_367878187.1">
    <property type="nucleotide sequence ID" value="NZ_JBFNXX010000009.1"/>
</dbReference>
<evidence type="ECO:0000256" key="6">
    <source>
        <dbReference type="ARBA" id="ARBA00022932"/>
    </source>
</evidence>
<protein>
    <recommendedName>
        <fullName evidence="2">DNA-directed DNA polymerase</fullName>
        <ecNumber evidence="2">2.7.7.7</ecNumber>
    </recommendedName>
</protein>
<evidence type="ECO:0000256" key="4">
    <source>
        <dbReference type="ARBA" id="ARBA00022695"/>
    </source>
</evidence>
<evidence type="ECO:0000256" key="3">
    <source>
        <dbReference type="ARBA" id="ARBA00022679"/>
    </source>
</evidence>
<dbReference type="InterPro" id="IPR043502">
    <property type="entry name" value="DNA/RNA_pol_sf"/>
</dbReference>
<evidence type="ECO:0000256" key="5">
    <source>
        <dbReference type="ARBA" id="ARBA00022705"/>
    </source>
</evidence>
<dbReference type="SUPFAM" id="SSF56672">
    <property type="entry name" value="DNA/RNA polymerases"/>
    <property type="match status" value="1"/>
</dbReference>
<keyword evidence="4" id="KW-0548">Nucleotidyltransferase</keyword>
<sequence length="790" mass="89639">MIIIGFDSEYVRRGKRNAILSYQYAVKSDKGLCTGIVYTKSEKDEDKFTFNELIAEAIIEAMKKGVITGGWPKEVYACAHFSRADFASFKDYKKLSRKLDSLRGTYASVGGPLKRSIYDKSRNKHEVTVHCRDTMTISPGGSSLAALGDLVGLKKIEIKPSYKVAMDKLLKDDPTLFKEYAIRDAEIAAEYAWKLAEFSKEQGLGFKVPLTLGSIATKLLFSLWDHNGISSDDVLGQEEVIETKFLKGAYLTKKRKVPISEVHENQALATECYHGGRNEAYTFGPSKDAFWTDIDISGAYSTAMAAIRTPDWESLYHTKDVKEFTKDRLGLARVRFEFPEDCQFPCLPVRSDNGLIFPLKGESCCGSPEIELAKSIGANVEIKAGVIVPWKDNTRPFELFSKMVRDERTKNTKGSIFERAWKEIGNSLYGKVAQGLQKKRVFDSRSDETKPLPPSKITQPFLAAYITSIVRATLGELLTRVPDDKTVISATTDGFITDAEKKEVDLSGPLCTFFRDQAERLTGDRKIIEVKHVVPQVICMKTRGQLTVGILDDVLPTLTAKAGVSVPRADDKDEAENNWMLELFLRRTPDTEVLTRQLTSMRDMHLKDSDLLMEERWKKTNLEFDWKRELHSPTTVMVGQVINEKNYDHVSLQSKPHKDIDTFRETRKRFDEWRKTKCLETEDNWKDWERFIHTASLRSSGAISGKGPLVDQCKRQFLKDFANNKDGIKDCTYKELADWLTVEGYPTKADDVKNAKRSEAKDYDWSKEGDEKVKELIKKLEGRFGWTGKV</sequence>
<keyword evidence="11" id="KW-1185">Reference proteome</keyword>
<feature type="domain" description="DNA-directed DNA polymerase family B mitochondria/virus" evidence="9">
    <location>
        <begin position="270"/>
        <end position="448"/>
    </location>
</feature>
<evidence type="ECO:0000256" key="1">
    <source>
        <dbReference type="ARBA" id="ARBA00005755"/>
    </source>
</evidence>
<comment type="catalytic activity">
    <reaction evidence="8">
        <text>DNA(n) + a 2'-deoxyribonucleoside 5'-triphosphate = DNA(n+1) + diphosphate</text>
        <dbReference type="Rhea" id="RHEA:22508"/>
        <dbReference type="Rhea" id="RHEA-COMP:17339"/>
        <dbReference type="Rhea" id="RHEA-COMP:17340"/>
        <dbReference type="ChEBI" id="CHEBI:33019"/>
        <dbReference type="ChEBI" id="CHEBI:61560"/>
        <dbReference type="ChEBI" id="CHEBI:173112"/>
        <dbReference type="EC" id="2.7.7.7"/>
    </reaction>
</comment>
<organism evidence="10 11">
    <name type="scientific">Sulfitobacter sediminis</name>
    <dbReference type="NCBI Taxonomy" id="3234186"/>
    <lineage>
        <taxon>Bacteria</taxon>
        <taxon>Pseudomonadati</taxon>
        <taxon>Pseudomonadota</taxon>
        <taxon>Alphaproteobacteria</taxon>
        <taxon>Rhodobacterales</taxon>
        <taxon>Roseobacteraceae</taxon>
        <taxon>Sulfitobacter</taxon>
    </lineage>
</organism>
<dbReference type="EC" id="2.7.7.7" evidence="2"/>
<name>A0ABV3RND9_9RHOB</name>
<keyword evidence="6" id="KW-0239">DNA-directed DNA polymerase</keyword>
<keyword evidence="7" id="KW-0238">DNA-binding</keyword>
<evidence type="ECO:0000256" key="2">
    <source>
        <dbReference type="ARBA" id="ARBA00012417"/>
    </source>
</evidence>
<accession>A0ABV3RND9</accession>
<evidence type="ECO:0000256" key="7">
    <source>
        <dbReference type="ARBA" id="ARBA00023125"/>
    </source>
</evidence>
<dbReference type="Pfam" id="PF03175">
    <property type="entry name" value="DNA_pol_B_2"/>
    <property type="match status" value="1"/>
</dbReference>
<keyword evidence="5" id="KW-0235">DNA replication</keyword>
<dbReference type="EMBL" id="JBFNXX010000009">
    <property type="protein sequence ID" value="MEW9920482.1"/>
    <property type="molecule type" value="Genomic_DNA"/>
</dbReference>